<dbReference type="PANTHER" id="PTHR30036">
    <property type="entry name" value="D-XYLOSE-BINDING PERIPLASMIC PROTEIN"/>
    <property type="match status" value="1"/>
</dbReference>
<reference evidence="6 8" key="1">
    <citation type="submission" date="2018-04" db="EMBL/GenBank/DDBJ databases">
        <title>Complete genome sequences of Streptomyces griseoviridis K61 and characterization of antagonistic properties of biological control agents.</title>
        <authorList>
            <person name="Mariita R.M."/>
            <person name="Sello J.K."/>
        </authorList>
    </citation>
    <scope>NUCLEOTIDE SEQUENCE [LARGE SCALE GENOMIC DNA]</scope>
    <source>
        <strain evidence="6 8">K61</strain>
    </source>
</reference>
<dbReference type="InterPro" id="IPR025997">
    <property type="entry name" value="SBP_2_dom"/>
</dbReference>
<evidence type="ECO:0000313" key="6">
    <source>
        <dbReference type="EMBL" id="QCN89988.1"/>
    </source>
</evidence>
<dbReference type="Pfam" id="PF13407">
    <property type="entry name" value="Peripla_BP_4"/>
    <property type="match status" value="1"/>
</dbReference>
<reference evidence="5 7" key="2">
    <citation type="submission" date="2018-12" db="EMBL/GenBank/DDBJ databases">
        <title>Streptomyces griseoviridis F1-27 complete genome.</title>
        <authorList>
            <person name="Mariita R.M."/>
            <person name="Sello J.K."/>
        </authorList>
    </citation>
    <scope>NUCLEOTIDE SEQUENCE [LARGE SCALE GENOMIC DNA]</scope>
    <source>
        <strain evidence="5 7">F1-27</strain>
    </source>
</reference>
<dbReference type="SUPFAM" id="SSF53822">
    <property type="entry name" value="Periplasmic binding protein-like I"/>
    <property type="match status" value="1"/>
</dbReference>
<evidence type="ECO:0000256" key="1">
    <source>
        <dbReference type="ARBA" id="ARBA00004196"/>
    </source>
</evidence>
<feature type="compositionally biased region" description="Basic residues" evidence="3">
    <location>
        <begin position="36"/>
        <end position="48"/>
    </location>
</feature>
<protein>
    <submittedName>
        <fullName evidence="5 6">ABC transporter substrate-binding protein</fullName>
    </submittedName>
</protein>
<dbReference type="GO" id="GO:0030288">
    <property type="term" value="C:outer membrane-bounded periplasmic space"/>
    <property type="evidence" value="ECO:0007669"/>
    <property type="project" value="TreeGrafter"/>
</dbReference>
<accession>A0A3S9Z5X2</accession>
<dbReference type="AlphaFoldDB" id="A0A3S9Z5X2"/>
<name>A0A3S9Z5X2_STRGD</name>
<dbReference type="OrthoDB" id="9773673at2"/>
<keyword evidence="2" id="KW-0732">Signal</keyword>
<evidence type="ECO:0000256" key="3">
    <source>
        <dbReference type="SAM" id="MobiDB-lite"/>
    </source>
</evidence>
<dbReference type="EMBL" id="CP029078">
    <property type="protein sequence ID" value="QCN89988.1"/>
    <property type="molecule type" value="Genomic_DNA"/>
</dbReference>
<evidence type="ECO:0000313" key="5">
    <source>
        <dbReference type="EMBL" id="AZS83156.1"/>
    </source>
</evidence>
<comment type="subcellular location">
    <subcellularLocation>
        <location evidence="1">Cell envelope</location>
    </subcellularLocation>
</comment>
<dbReference type="KEGG" id="sgd:ELQ87_01750"/>
<dbReference type="GO" id="GO:0030246">
    <property type="term" value="F:carbohydrate binding"/>
    <property type="evidence" value="ECO:0007669"/>
    <property type="project" value="TreeGrafter"/>
</dbReference>
<evidence type="ECO:0000313" key="8">
    <source>
        <dbReference type="Proteomes" id="UP000501753"/>
    </source>
</evidence>
<dbReference type="EMBL" id="CP034687">
    <property type="protein sequence ID" value="AZS83156.1"/>
    <property type="molecule type" value="Genomic_DNA"/>
</dbReference>
<organism evidence="5 7">
    <name type="scientific">Streptomyces griseoviridis</name>
    <dbReference type="NCBI Taxonomy" id="45398"/>
    <lineage>
        <taxon>Bacteria</taxon>
        <taxon>Bacillati</taxon>
        <taxon>Actinomycetota</taxon>
        <taxon>Actinomycetes</taxon>
        <taxon>Kitasatosporales</taxon>
        <taxon>Streptomycetaceae</taxon>
        <taxon>Streptomyces</taxon>
    </lineage>
</organism>
<gene>
    <name evidence="6" type="ORF">DDJ31_37610</name>
    <name evidence="5" type="ORF">ELQ87_01750</name>
</gene>
<dbReference type="InterPro" id="IPR028082">
    <property type="entry name" value="Peripla_BP_I"/>
</dbReference>
<feature type="region of interest" description="Disordered" evidence="3">
    <location>
        <begin position="28"/>
        <end position="50"/>
    </location>
</feature>
<dbReference type="Proteomes" id="UP000271291">
    <property type="component" value="Chromosome"/>
</dbReference>
<proteinExistence type="predicted"/>
<keyword evidence="8" id="KW-1185">Reference proteome</keyword>
<dbReference type="PANTHER" id="PTHR30036:SF1">
    <property type="entry name" value="D-XYLOSE-BINDING PERIPLASMIC PROTEIN"/>
    <property type="match status" value="1"/>
</dbReference>
<feature type="domain" description="Periplasmic binding protein" evidence="4">
    <location>
        <begin position="116"/>
        <end position="354"/>
    </location>
</feature>
<sequence length="419" mass="43723">MCRGGFPATANRRAGCAFLTTSVVPSPGHQAAHSCPKGHPHVNSRTTRRTSTPRIAVALTASTSAFLLTACGALDSVAGSDTAATPEKTNDITLGLLLPDRDTARFEKFDHPLIEKHVASLTEGKGKVVYANAGASAAKQSEQMEKMIADEADVILVDAVDAKAIAPAVRKAKDAGIPVIAYDRLAEGPISGYVSHDNELVGEVQGRALVDALGASAESSKVVMLNGSPADPNTARFKAGALGELTHRVDIAKAYDTKEWLPQVAEANMKKAIAALGADRIDAVYAANDGMAGAAIAALKGAGVKKLPPVTGQDADLPAVQRIVAGEQYMTVYKPFLQEATDAAELAVAKVRGSELRFDALAQDSVDSPTDKDIPARLVPVVALTKDNIKETVVQDGVYTVREICTAAYADDCATIGLN</sequence>
<evidence type="ECO:0000256" key="2">
    <source>
        <dbReference type="ARBA" id="ARBA00022729"/>
    </source>
</evidence>
<evidence type="ECO:0000313" key="7">
    <source>
        <dbReference type="Proteomes" id="UP000271291"/>
    </source>
</evidence>
<dbReference type="InterPro" id="IPR050555">
    <property type="entry name" value="Bact_Solute-Bind_Prot2"/>
</dbReference>
<dbReference type="Proteomes" id="UP000501753">
    <property type="component" value="Chromosome"/>
</dbReference>
<evidence type="ECO:0000259" key="4">
    <source>
        <dbReference type="Pfam" id="PF13407"/>
    </source>
</evidence>
<dbReference type="Gene3D" id="3.40.50.2300">
    <property type="match status" value="2"/>
</dbReference>